<dbReference type="OrthoDB" id="425354at2759"/>
<evidence type="ECO:0008006" key="3">
    <source>
        <dbReference type="Google" id="ProtNLM"/>
    </source>
</evidence>
<evidence type="ECO:0000313" key="2">
    <source>
        <dbReference type="Proteomes" id="UP000800036"/>
    </source>
</evidence>
<gene>
    <name evidence="1" type="ORF">BU23DRAFT_503777</name>
</gene>
<dbReference type="InterPro" id="IPR053037">
    <property type="entry name" value="Pericyclase_pydY-like"/>
</dbReference>
<proteinExistence type="predicted"/>
<dbReference type="AlphaFoldDB" id="A0A6A5VPJ3"/>
<dbReference type="PANTHER" id="PTHR38115:SF1">
    <property type="entry name" value="LIPOCALIN-LIKE DOMAIN-CONTAINING PROTEIN"/>
    <property type="match status" value="1"/>
</dbReference>
<evidence type="ECO:0000313" key="1">
    <source>
        <dbReference type="EMBL" id="KAF1975217.1"/>
    </source>
</evidence>
<reference evidence="1" key="1">
    <citation type="journal article" date="2020" name="Stud. Mycol.">
        <title>101 Dothideomycetes genomes: a test case for predicting lifestyles and emergence of pathogens.</title>
        <authorList>
            <person name="Haridas S."/>
            <person name="Albert R."/>
            <person name="Binder M."/>
            <person name="Bloem J."/>
            <person name="Labutti K."/>
            <person name="Salamov A."/>
            <person name="Andreopoulos B."/>
            <person name="Baker S."/>
            <person name="Barry K."/>
            <person name="Bills G."/>
            <person name="Bluhm B."/>
            <person name="Cannon C."/>
            <person name="Castanera R."/>
            <person name="Culley D."/>
            <person name="Daum C."/>
            <person name="Ezra D."/>
            <person name="Gonzalez J."/>
            <person name="Henrissat B."/>
            <person name="Kuo A."/>
            <person name="Liang C."/>
            <person name="Lipzen A."/>
            <person name="Lutzoni F."/>
            <person name="Magnuson J."/>
            <person name="Mondo S."/>
            <person name="Nolan M."/>
            <person name="Ohm R."/>
            <person name="Pangilinan J."/>
            <person name="Park H.-J."/>
            <person name="Ramirez L."/>
            <person name="Alfaro M."/>
            <person name="Sun H."/>
            <person name="Tritt A."/>
            <person name="Yoshinaga Y."/>
            <person name="Zwiers L.-H."/>
            <person name="Turgeon B."/>
            <person name="Goodwin S."/>
            <person name="Spatafora J."/>
            <person name="Crous P."/>
            <person name="Grigoriev I."/>
        </authorList>
    </citation>
    <scope>NUCLEOTIDE SEQUENCE</scope>
    <source>
        <strain evidence="1">CBS 107.79</strain>
    </source>
</reference>
<name>A0A6A5VPJ3_9PLEO</name>
<organism evidence="1 2">
    <name type="scientific">Bimuria novae-zelandiae CBS 107.79</name>
    <dbReference type="NCBI Taxonomy" id="1447943"/>
    <lineage>
        <taxon>Eukaryota</taxon>
        <taxon>Fungi</taxon>
        <taxon>Dikarya</taxon>
        <taxon>Ascomycota</taxon>
        <taxon>Pezizomycotina</taxon>
        <taxon>Dothideomycetes</taxon>
        <taxon>Pleosporomycetidae</taxon>
        <taxon>Pleosporales</taxon>
        <taxon>Massarineae</taxon>
        <taxon>Didymosphaeriaceae</taxon>
        <taxon>Bimuria</taxon>
    </lineage>
</organism>
<dbReference type="Proteomes" id="UP000800036">
    <property type="component" value="Unassembled WGS sequence"/>
</dbReference>
<accession>A0A6A5VPJ3</accession>
<protein>
    <recommendedName>
        <fullName evidence="3">Lccl domain-containing protein</fullName>
    </recommendedName>
</protein>
<keyword evidence="2" id="KW-1185">Reference proteome</keyword>
<dbReference type="EMBL" id="ML976671">
    <property type="protein sequence ID" value="KAF1975217.1"/>
    <property type="molecule type" value="Genomic_DNA"/>
</dbReference>
<sequence>MAAPAHKNIKDLNGKWLMNKTHSDATDPVLALQGIGWLTRKAVGVASVTLHIKMYTKTSEDNPSAGEVINVDIDQFASGGIKGTAEYRALDWTYRPHSDWLFGELKGRSRFTTLDAVRKEAAEMGGVTEQDAEWLTEGWLEETRTGEVIESFVDNEGKGWTGWQIWGFAEINGERWYVRRMAIRRKNEDKAVRVKLCYEWVGELGS</sequence>
<dbReference type="PANTHER" id="PTHR38115">
    <property type="entry name" value="LIPOCALIN-LIKE DOMAIN-CONTAINING PROTEIN"/>
    <property type="match status" value="1"/>
</dbReference>